<evidence type="ECO:0000256" key="9">
    <source>
        <dbReference type="SAM" id="Phobius"/>
    </source>
</evidence>
<feature type="domain" description="Histidine kinase" evidence="10">
    <location>
        <begin position="216"/>
        <end position="418"/>
    </location>
</feature>
<proteinExistence type="predicted"/>
<dbReference type="GO" id="GO:0005524">
    <property type="term" value="F:ATP binding"/>
    <property type="evidence" value="ECO:0007669"/>
    <property type="project" value="UniProtKB-KW"/>
</dbReference>
<keyword evidence="12" id="KW-1185">Reference proteome</keyword>
<feature type="transmembrane region" description="Helical" evidence="9">
    <location>
        <begin position="66"/>
        <end position="85"/>
    </location>
</feature>
<dbReference type="InterPro" id="IPR036890">
    <property type="entry name" value="HATPase_C_sf"/>
</dbReference>
<dbReference type="Proteomes" id="UP000322634">
    <property type="component" value="Unassembled WGS sequence"/>
</dbReference>
<comment type="caution">
    <text evidence="11">The sequence shown here is derived from an EMBL/GenBank/DDBJ whole genome shotgun (WGS) entry which is preliminary data.</text>
</comment>
<dbReference type="PROSITE" id="PS50109">
    <property type="entry name" value="HIS_KIN"/>
    <property type="match status" value="1"/>
</dbReference>
<evidence type="ECO:0000256" key="8">
    <source>
        <dbReference type="ARBA" id="ARBA00023012"/>
    </source>
</evidence>
<dbReference type="InterPro" id="IPR005467">
    <property type="entry name" value="His_kinase_dom"/>
</dbReference>
<evidence type="ECO:0000256" key="6">
    <source>
        <dbReference type="ARBA" id="ARBA00022777"/>
    </source>
</evidence>
<dbReference type="InterPro" id="IPR050482">
    <property type="entry name" value="Sensor_HK_TwoCompSys"/>
</dbReference>
<dbReference type="EC" id="2.7.13.3" evidence="2"/>
<evidence type="ECO:0000256" key="1">
    <source>
        <dbReference type="ARBA" id="ARBA00000085"/>
    </source>
</evidence>
<keyword evidence="9" id="KW-0812">Transmembrane</keyword>
<name>A0A5D0U138_9ACTN</name>
<evidence type="ECO:0000313" key="12">
    <source>
        <dbReference type="Proteomes" id="UP000322634"/>
    </source>
</evidence>
<sequence>MNGVTRVGARQMEGFAMPDSGVQLPPGLRRSVETRVGTTFVLLMQLRVLVVGVTILMDGQVRGDRWALGVLVLAVVVSGVALAGWEKVVLRLFEQPALLAFDVLLGYAVLRVGGIFGPYFLVTVVTAGLAGLLYRWQVTALLCAQQTVLYYTALYRNAPDDDHRVAMPLLVVLPVFYGVAALVGTVLRRLFDEHAAAEERRWRMEALAMAAEERTRLAREMHDSLTATLSGIALSATGLPAWLRKSPDRAAEEAARIATAAQVATREARSLIAELRDESGGTPLAQAVRELADEWQARTGVPVGVDAAPGADLPPPARRELVTIVREALENVRRHADASRVEIVTRTVADGVEARVRDDGRGLPRRPDDPGWLDALARGGHYGLVGMHERAGRAGGRLAVASVPGGGTEITVLVPAAGADAEPAGAELGSG</sequence>
<organism evidence="11 12">
    <name type="scientific">Actinomadura syzygii</name>
    <dbReference type="NCBI Taxonomy" id="1427538"/>
    <lineage>
        <taxon>Bacteria</taxon>
        <taxon>Bacillati</taxon>
        <taxon>Actinomycetota</taxon>
        <taxon>Actinomycetes</taxon>
        <taxon>Streptosporangiales</taxon>
        <taxon>Thermomonosporaceae</taxon>
        <taxon>Actinomadura</taxon>
    </lineage>
</organism>
<dbReference type="GO" id="GO:0000155">
    <property type="term" value="F:phosphorelay sensor kinase activity"/>
    <property type="evidence" value="ECO:0007669"/>
    <property type="project" value="InterPro"/>
</dbReference>
<dbReference type="InterPro" id="IPR011712">
    <property type="entry name" value="Sig_transdc_His_kin_sub3_dim/P"/>
</dbReference>
<dbReference type="RefSeq" id="WP_148352875.1">
    <property type="nucleotide sequence ID" value="NZ_JBHSBF010000011.1"/>
</dbReference>
<protein>
    <recommendedName>
        <fullName evidence="2">histidine kinase</fullName>
        <ecNumber evidence="2">2.7.13.3</ecNumber>
    </recommendedName>
</protein>
<evidence type="ECO:0000256" key="5">
    <source>
        <dbReference type="ARBA" id="ARBA00022741"/>
    </source>
</evidence>
<keyword evidence="6" id="KW-0418">Kinase</keyword>
<accession>A0A5D0U138</accession>
<dbReference type="Pfam" id="PF07730">
    <property type="entry name" value="HisKA_3"/>
    <property type="match status" value="1"/>
</dbReference>
<evidence type="ECO:0000259" key="10">
    <source>
        <dbReference type="PROSITE" id="PS50109"/>
    </source>
</evidence>
<evidence type="ECO:0000256" key="2">
    <source>
        <dbReference type="ARBA" id="ARBA00012438"/>
    </source>
</evidence>
<reference evidence="11 12" key="1">
    <citation type="submission" date="2019-08" db="EMBL/GenBank/DDBJ databases">
        <title>Actinomadura sp. nov. CYP1-5 isolated from mountain soil.</title>
        <authorList>
            <person name="Songsumanus A."/>
            <person name="Kuncharoen N."/>
            <person name="Kudo T."/>
            <person name="Yuki M."/>
            <person name="Igarashi Y."/>
            <person name="Tanasupawat S."/>
        </authorList>
    </citation>
    <scope>NUCLEOTIDE SEQUENCE [LARGE SCALE GENOMIC DNA]</scope>
    <source>
        <strain evidence="11 12">GKU157</strain>
    </source>
</reference>
<keyword evidence="9" id="KW-1133">Transmembrane helix</keyword>
<evidence type="ECO:0000256" key="4">
    <source>
        <dbReference type="ARBA" id="ARBA00022679"/>
    </source>
</evidence>
<evidence type="ECO:0000256" key="7">
    <source>
        <dbReference type="ARBA" id="ARBA00022840"/>
    </source>
</evidence>
<dbReference type="AlphaFoldDB" id="A0A5D0U138"/>
<dbReference type="SUPFAM" id="SSF55874">
    <property type="entry name" value="ATPase domain of HSP90 chaperone/DNA topoisomerase II/histidine kinase"/>
    <property type="match status" value="1"/>
</dbReference>
<keyword evidence="9" id="KW-0472">Membrane</keyword>
<keyword evidence="4" id="KW-0808">Transferase</keyword>
<dbReference type="InterPro" id="IPR003594">
    <property type="entry name" value="HATPase_dom"/>
</dbReference>
<keyword evidence="3" id="KW-0597">Phosphoprotein</keyword>
<dbReference type="OrthoDB" id="144293at2"/>
<dbReference type="PANTHER" id="PTHR24421">
    <property type="entry name" value="NITRATE/NITRITE SENSOR PROTEIN NARX-RELATED"/>
    <property type="match status" value="1"/>
</dbReference>
<keyword evidence="8" id="KW-0902">Two-component regulatory system</keyword>
<dbReference type="Gene3D" id="1.20.5.1930">
    <property type="match status" value="1"/>
</dbReference>
<dbReference type="PANTHER" id="PTHR24421:SF10">
    <property type="entry name" value="NITRATE_NITRITE SENSOR PROTEIN NARQ"/>
    <property type="match status" value="1"/>
</dbReference>
<evidence type="ECO:0000256" key="3">
    <source>
        <dbReference type="ARBA" id="ARBA00022553"/>
    </source>
</evidence>
<dbReference type="GO" id="GO:0016020">
    <property type="term" value="C:membrane"/>
    <property type="evidence" value="ECO:0007669"/>
    <property type="project" value="InterPro"/>
</dbReference>
<dbReference type="EMBL" id="VSFF01000010">
    <property type="protein sequence ID" value="TYC11787.1"/>
    <property type="molecule type" value="Genomic_DNA"/>
</dbReference>
<dbReference type="Gene3D" id="3.30.565.10">
    <property type="entry name" value="Histidine kinase-like ATPase, C-terminal domain"/>
    <property type="match status" value="1"/>
</dbReference>
<dbReference type="Pfam" id="PF02518">
    <property type="entry name" value="HATPase_c"/>
    <property type="match status" value="1"/>
</dbReference>
<gene>
    <name evidence="11" type="ORF">FXF65_27335</name>
</gene>
<keyword evidence="7 11" id="KW-0067">ATP-binding</keyword>
<keyword evidence="5" id="KW-0547">Nucleotide-binding</keyword>
<feature type="transmembrane region" description="Helical" evidence="9">
    <location>
        <begin position="165"/>
        <end position="187"/>
    </location>
</feature>
<dbReference type="CDD" id="cd16917">
    <property type="entry name" value="HATPase_UhpB-NarQ-NarX-like"/>
    <property type="match status" value="1"/>
</dbReference>
<comment type="catalytic activity">
    <reaction evidence="1">
        <text>ATP + protein L-histidine = ADP + protein N-phospho-L-histidine.</text>
        <dbReference type="EC" id="2.7.13.3"/>
    </reaction>
</comment>
<evidence type="ECO:0000313" key="11">
    <source>
        <dbReference type="EMBL" id="TYC11787.1"/>
    </source>
</evidence>
<dbReference type="GO" id="GO:0046983">
    <property type="term" value="F:protein dimerization activity"/>
    <property type="evidence" value="ECO:0007669"/>
    <property type="project" value="InterPro"/>
</dbReference>